<dbReference type="InterPro" id="IPR008332">
    <property type="entry name" value="MethylG_MeTrfase_N"/>
</dbReference>
<evidence type="ECO:0000313" key="12">
    <source>
        <dbReference type="EMBL" id="SOD98940.1"/>
    </source>
</evidence>
<comment type="catalytic activity">
    <reaction evidence="1 9">
        <text>a 4-O-methyl-thymidine in DNA + L-cysteinyl-[protein] = a thymidine in DNA + S-methyl-L-cysteinyl-[protein]</text>
        <dbReference type="Rhea" id="RHEA:53428"/>
        <dbReference type="Rhea" id="RHEA-COMP:10131"/>
        <dbReference type="Rhea" id="RHEA-COMP:10132"/>
        <dbReference type="Rhea" id="RHEA-COMP:13555"/>
        <dbReference type="Rhea" id="RHEA-COMP:13556"/>
        <dbReference type="ChEBI" id="CHEBI:29950"/>
        <dbReference type="ChEBI" id="CHEBI:82612"/>
        <dbReference type="ChEBI" id="CHEBI:137386"/>
        <dbReference type="ChEBI" id="CHEBI:137387"/>
        <dbReference type="EC" id="2.1.1.63"/>
    </reaction>
</comment>
<dbReference type="Gene3D" id="3.30.160.70">
    <property type="entry name" value="Methylated DNA-protein cysteine methyltransferase domain"/>
    <property type="match status" value="1"/>
</dbReference>
<dbReference type="Gene3D" id="1.10.10.10">
    <property type="entry name" value="Winged helix-like DNA-binding domain superfamily/Winged helix DNA-binding domain"/>
    <property type="match status" value="1"/>
</dbReference>
<evidence type="ECO:0000256" key="1">
    <source>
        <dbReference type="ARBA" id="ARBA00001286"/>
    </source>
</evidence>
<dbReference type="SUPFAM" id="SSF53155">
    <property type="entry name" value="Methylated DNA-protein cysteine methyltransferase domain"/>
    <property type="match status" value="1"/>
</dbReference>
<dbReference type="InterPro" id="IPR001497">
    <property type="entry name" value="MethylDNA_cys_MeTrfase_AS"/>
</dbReference>
<gene>
    <name evidence="12" type="ORF">SAMN05421508_108151</name>
</gene>
<evidence type="ECO:0000256" key="5">
    <source>
        <dbReference type="ARBA" id="ARBA00022679"/>
    </source>
</evidence>
<evidence type="ECO:0000313" key="13">
    <source>
        <dbReference type="Proteomes" id="UP000219621"/>
    </source>
</evidence>
<dbReference type="GO" id="GO:0032259">
    <property type="term" value="P:methylation"/>
    <property type="evidence" value="ECO:0007669"/>
    <property type="project" value="UniProtKB-KW"/>
</dbReference>
<dbReference type="NCBIfam" id="TIGR00589">
    <property type="entry name" value="ogt"/>
    <property type="match status" value="1"/>
</dbReference>
<dbReference type="CDD" id="cd06445">
    <property type="entry name" value="ATase"/>
    <property type="match status" value="1"/>
</dbReference>
<dbReference type="RefSeq" id="WP_097280550.1">
    <property type="nucleotide sequence ID" value="NZ_OCNJ01000008.1"/>
</dbReference>
<dbReference type="GO" id="GO:0003908">
    <property type="term" value="F:methylated-DNA-[protein]-cysteine S-methyltransferase activity"/>
    <property type="evidence" value="ECO:0007669"/>
    <property type="project" value="UniProtKB-UniRule"/>
</dbReference>
<comment type="function">
    <text evidence="9">Involved in the cellular defense against the biological effects of O6-methylguanine (O6-MeG) and O4-methylthymine (O4-MeT) in DNA. Repairs the methylated nucleobase in DNA by stoichiometrically transferring the methyl group to a cysteine residue in the enzyme. This is a suicide reaction: the enzyme is irreversibly inactivated.</text>
</comment>
<comment type="similarity">
    <text evidence="2 9">Belongs to the MGMT family.</text>
</comment>
<dbReference type="GO" id="GO:0006307">
    <property type="term" value="P:DNA alkylation repair"/>
    <property type="evidence" value="ECO:0007669"/>
    <property type="project" value="UniProtKB-UniRule"/>
</dbReference>
<dbReference type="Proteomes" id="UP000219621">
    <property type="component" value="Unassembled WGS sequence"/>
</dbReference>
<dbReference type="Pfam" id="PF01035">
    <property type="entry name" value="DNA_binding_1"/>
    <property type="match status" value="1"/>
</dbReference>
<evidence type="ECO:0000256" key="2">
    <source>
        <dbReference type="ARBA" id="ARBA00008711"/>
    </source>
</evidence>
<dbReference type="FunFam" id="1.10.10.10:FF:000214">
    <property type="entry name" value="Methylated-DNA--protein-cysteine methyltransferase"/>
    <property type="match status" value="1"/>
</dbReference>
<dbReference type="InterPro" id="IPR023546">
    <property type="entry name" value="MGMT"/>
</dbReference>
<evidence type="ECO:0000256" key="9">
    <source>
        <dbReference type="HAMAP-Rule" id="MF_00772"/>
    </source>
</evidence>
<evidence type="ECO:0000256" key="8">
    <source>
        <dbReference type="ARBA" id="ARBA00049348"/>
    </source>
</evidence>
<reference evidence="12 13" key="1">
    <citation type="submission" date="2017-09" db="EMBL/GenBank/DDBJ databases">
        <authorList>
            <person name="Ehlers B."/>
            <person name="Leendertz F.H."/>
        </authorList>
    </citation>
    <scope>NUCLEOTIDE SEQUENCE [LARGE SCALE GENOMIC DNA]</scope>
    <source>
        <strain evidence="12 13">USBA 140</strain>
    </source>
</reference>
<feature type="domain" description="Methylguanine DNA methyltransferase ribonuclease-like" evidence="11">
    <location>
        <begin position="6"/>
        <end position="63"/>
    </location>
</feature>
<protein>
    <recommendedName>
        <fullName evidence="9">Methylated-DNA--protein-cysteine methyltransferase</fullName>
        <ecNumber evidence="9">2.1.1.63</ecNumber>
    </recommendedName>
    <alternativeName>
        <fullName evidence="9">6-O-methylguanine-DNA methyltransferase</fullName>
        <shortName evidence="9">MGMT</shortName>
    </alternativeName>
    <alternativeName>
        <fullName evidence="9">O-6-methylguanine-DNA-alkyltransferase</fullName>
    </alternativeName>
</protein>
<dbReference type="HAMAP" id="MF_00772">
    <property type="entry name" value="OGT"/>
    <property type="match status" value="1"/>
</dbReference>
<dbReference type="InterPro" id="IPR014048">
    <property type="entry name" value="MethylDNA_cys_MeTrfase_DNA-bd"/>
</dbReference>
<comment type="subcellular location">
    <subcellularLocation>
        <location evidence="9">Cytoplasm</location>
    </subcellularLocation>
</comment>
<organism evidence="12 13">
    <name type="scientific">Caenispirillum bisanense</name>
    <dbReference type="NCBI Taxonomy" id="414052"/>
    <lineage>
        <taxon>Bacteria</taxon>
        <taxon>Pseudomonadati</taxon>
        <taxon>Pseudomonadota</taxon>
        <taxon>Alphaproteobacteria</taxon>
        <taxon>Rhodospirillales</taxon>
        <taxon>Novispirillaceae</taxon>
        <taxon>Caenispirillum</taxon>
    </lineage>
</organism>
<dbReference type="PANTHER" id="PTHR10815:SF13">
    <property type="entry name" value="METHYLATED-DNA--PROTEIN-CYSTEINE METHYLTRANSFERASE"/>
    <property type="match status" value="1"/>
</dbReference>
<evidence type="ECO:0000256" key="6">
    <source>
        <dbReference type="ARBA" id="ARBA00022763"/>
    </source>
</evidence>
<dbReference type="Pfam" id="PF02870">
    <property type="entry name" value="Methyltransf_1N"/>
    <property type="match status" value="1"/>
</dbReference>
<dbReference type="SUPFAM" id="SSF46767">
    <property type="entry name" value="Methylated DNA-protein cysteine methyltransferase, C-terminal domain"/>
    <property type="match status" value="1"/>
</dbReference>
<dbReference type="PROSITE" id="PS00374">
    <property type="entry name" value="MGMT"/>
    <property type="match status" value="1"/>
</dbReference>
<sequence length="154" mass="16620">MPQISVHSPVGDLTLFEHDGHIVAVEWGWVEDQEETPVLVEARRQLEDYFAGDRRDFDLPLDPAGGTAFQNKVWAAMRAIPAGQVRTYGDLATELGSSARAVGTACGRNPLPILIPCHRVVAASGRLGGYSGWEGTDTKKRLLALEGATLPTLV</sequence>
<dbReference type="InterPro" id="IPR036217">
    <property type="entry name" value="MethylDNA_cys_MeTrfase_DNAb"/>
</dbReference>
<dbReference type="PANTHER" id="PTHR10815">
    <property type="entry name" value="METHYLATED-DNA--PROTEIN-CYSTEINE METHYLTRANSFERASE"/>
    <property type="match status" value="1"/>
</dbReference>
<dbReference type="GO" id="GO:0005737">
    <property type="term" value="C:cytoplasm"/>
    <property type="evidence" value="ECO:0007669"/>
    <property type="project" value="UniProtKB-SubCell"/>
</dbReference>
<keyword evidence="4 9" id="KW-0489">Methyltransferase</keyword>
<keyword evidence="7 9" id="KW-0234">DNA repair</keyword>
<evidence type="ECO:0000256" key="4">
    <source>
        <dbReference type="ARBA" id="ARBA00022603"/>
    </source>
</evidence>
<dbReference type="InterPro" id="IPR036631">
    <property type="entry name" value="MGMT_N_sf"/>
</dbReference>
<evidence type="ECO:0000256" key="3">
    <source>
        <dbReference type="ARBA" id="ARBA00022490"/>
    </source>
</evidence>
<feature type="domain" description="Methylated-DNA-[protein]-cysteine S-methyltransferase DNA binding" evidence="10">
    <location>
        <begin position="68"/>
        <end position="148"/>
    </location>
</feature>
<dbReference type="EC" id="2.1.1.63" evidence="9"/>
<keyword evidence="6 9" id="KW-0227">DNA damage</keyword>
<name>A0A286GTV9_9PROT</name>
<comment type="catalytic activity">
    <reaction evidence="8 9">
        <text>a 6-O-methyl-2'-deoxyguanosine in DNA + L-cysteinyl-[protein] = S-methyl-L-cysteinyl-[protein] + a 2'-deoxyguanosine in DNA</text>
        <dbReference type="Rhea" id="RHEA:24000"/>
        <dbReference type="Rhea" id="RHEA-COMP:10131"/>
        <dbReference type="Rhea" id="RHEA-COMP:10132"/>
        <dbReference type="Rhea" id="RHEA-COMP:11367"/>
        <dbReference type="Rhea" id="RHEA-COMP:11368"/>
        <dbReference type="ChEBI" id="CHEBI:29950"/>
        <dbReference type="ChEBI" id="CHEBI:82612"/>
        <dbReference type="ChEBI" id="CHEBI:85445"/>
        <dbReference type="ChEBI" id="CHEBI:85448"/>
        <dbReference type="EC" id="2.1.1.63"/>
    </reaction>
</comment>
<dbReference type="InterPro" id="IPR036388">
    <property type="entry name" value="WH-like_DNA-bd_sf"/>
</dbReference>
<dbReference type="OrthoDB" id="9802228at2"/>
<keyword evidence="13" id="KW-1185">Reference proteome</keyword>
<dbReference type="EMBL" id="OCNJ01000008">
    <property type="protein sequence ID" value="SOD98940.1"/>
    <property type="molecule type" value="Genomic_DNA"/>
</dbReference>
<feature type="active site" description="Nucleophile; methyl group acceptor" evidence="9">
    <location>
        <position position="117"/>
    </location>
</feature>
<keyword evidence="5 9" id="KW-0808">Transferase</keyword>
<accession>A0A286GTV9</accession>
<proteinExistence type="inferred from homology"/>
<evidence type="ECO:0000256" key="7">
    <source>
        <dbReference type="ARBA" id="ARBA00023204"/>
    </source>
</evidence>
<evidence type="ECO:0000259" key="11">
    <source>
        <dbReference type="Pfam" id="PF02870"/>
    </source>
</evidence>
<keyword evidence="3 9" id="KW-0963">Cytoplasm</keyword>
<dbReference type="AlphaFoldDB" id="A0A286GTV9"/>
<evidence type="ECO:0000259" key="10">
    <source>
        <dbReference type="Pfam" id="PF01035"/>
    </source>
</evidence>
<comment type="miscellaneous">
    <text evidence="9">This enzyme catalyzes only one turnover and therefore is not strictly catalytic. According to one definition, an enzyme is a biocatalyst that acts repeatedly and over many reaction cycles.</text>
</comment>